<dbReference type="InterPro" id="IPR052027">
    <property type="entry name" value="PspC"/>
</dbReference>
<name>A0A543CI22_9ACTN</name>
<protein>
    <submittedName>
        <fullName evidence="9">Phage shock protein C (PspC) family protein</fullName>
    </submittedName>
</protein>
<evidence type="ECO:0000256" key="6">
    <source>
        <dbReference type="SAM" id="MobiDB-lite"/>
    </source>
</evidence>
<dbReference type="PANTHER" id="PTHR33885">
    <property type="entry name" value="PHAGE SHOCK PROTEIN C"/>
    <property type="match status" value="1"/>
</dbReference>
<organism evidence="9 10">
    <name type="scientific">Actinoallomurus bryophytorum</name>
    <dbReference type="NCBI Taxonomy" id="1490222"/>
    <lineage>
        <taxon>Bacteria</taxon>
        <taxon>Bacillati</taxon>
        <taxon>Actinomycetota</taxon>
        <taxon>Actinomycetes</taxon>
        <taxon>Streptosporangiales</taxon>
        <taxon>Thermomonosporaceae</taxon>
        <taxon>Actinoallomurus</taxon>
    </lineage>
</organism>
<dbReference type="InterPro" id="IPR007168">
    <property type="entry name" value="Phageshock_PspC_N"/>
</dbReference>
<feature type="region of interest" description="Disordered" evidence="6">
    <location>
        <begin position="1"/>
        <end position="35"/>
    </location>
</feature>
<accession>A0A543CI22</accession>
<gene>
    <name evidence="9" type="ORF">FB559_2085</name>
</gene>
<sequence>MAVSAPGGHDRDMNEDAMNEPTDTQPHRLTRTRSGRMITGVCSGTAAYFGVDPTLVRLAAAILTVLTSGAGILLYVAAALIIPEEGKDVSIAQELINKQTHRNDSV</sequence>
<reference evidence="9 10" key="1">
    <citation type="submission" date="2019-06" db="EMBL/GenBank/DDBJ databases">
        <title>Sequencing the genomes of 1000 actinobacteria strains.</title>
        <authorList>
            <person name="Klenk H.-P."/>
        </authorList>
    </citation>
    <scope>NUCLEOTIDE SEQUENCE [LARGE SCALE GENOMIC DNA]</scope>
    <source>
        <strain evidence="9 10">DSM 102200</strain>
    </source>
</reference>
<dbReference type="Pfam" id="PF04024">
    <property type="entry name" value="PspC"/>
    <property type="match status" value="1"/>
</dbReference>
<evidence type="ECO:0000256" key="2">
    <source>
        <dbReference type="ARBA" id="ARBA00022475"/>
    </source>
</evidence>
<dbReference type="GO" id="GO:0005886">
    <property type="term" value="C:plasma membrane"/>
    <property type="evidence" value="ECO:0007669"/>
    <property type="project" value="UniProtKB-SubCell"/>
</dbReference>
<keyword evidence="5 7" id="KW-0472">Membrane</keyword>
<keyword evidence="2" id="KW-1003">Cell membrane</keyword>
<keyword evidence="4 7" id="KW-1133">Transmembrane helix</keyword>
<keyword evidence="3 7" id="KW-0812">Transmembrane</keyword>
<dbReference type="Proteomes" id="UP000316096">
    <property type="component" value="Unassembled WGS sequence"/>
</dbReference>
<feature type="domain" description="Phage shock protein PspC N-terminal" evidence="8">
    <location>
        <begin position="28"/>
        <end position="85"/>
    </location>
</feature>
<evidence type="ECO:0000256" key="4">
    <source>
        <dbReference type="ARBA" id="ARBA00022989"/>
    </source>
</evidence>
<dbReference type="AlphaFoldDB" id="A0A543CI22"/>
<evidence type="ECO:0000256" key="5">
    <source>
        <dbReference type="ARBA" id="ARBA00023136"/>
    </source>
</evidence>
<evidence type="ECO:0000313" key="9">
    <source>
        <dbReference type="EMBL" id="TQL96547.1"/>
    </source>
</evidence>
<evidence type="ECO:0000256" key="1">
    <source>
        <dbReference type="ARBA" id="ARBA00004162"/>
    </source>
</evidence>
<evidence type="ECO:0000256" key="3">
    <source>
        <dbReference type="ARBA" id="ARBA00022692"/>
    </source>
</evidence>
<feature type="transmembrane region" description="Helical" evidence="7">
    <location>
        <begin position="58"/>
        <end position="82"/>
    </location>
</feature>
<evidence type="ECO:0000259" key="8">
    <source>
        <dbReference type="Pfam" id="PF04024"/>
    </source>
</evidence>
<keyword evidence="10" id="KW-1185">Reference proteome</keyword>
<dbReference type="EMBL" id="VFOZ01000001">
    <property type="protein sequence ID" value="TQL96547.1"/>
    <property type="molecule type" value="Genomic_DNA"/>
</dbReference>
<evidence type="ECO:0000256" key="7">
    <source>
        <dbReference type="SAM" id="Phobius"/>
    </source>
</evidence>
<evidence type="ECO:0000313" key="10">
    <source>
        <dbReference type="Proteomes" id="UP000316096"/>
    </source>
</evidence>
<dbReference type="PANTHER" id="PTHR33885:SF3">
    <property type="entry name" value="PHAGE SHOCK PROTEIN C"/>
    <property type="match status" value="1"/>
</dbReference>
<comment type="subcellular location">
    <subcellularLocation>
        <location evidence="1">Cell membrane</location>
        <topology evidence="1">Single-pass membrane protein</topology>
    </subcellularLocation>
</comment>
<comment type="caution">
    <text evidence="9">The sequence shown here is derived from an EMBL/GenBank/DDBJ whole genome shotgun (WGS) entry which is preliminary data.</text>
</comment>
<proteinExistence type="predicted"/>